<dbReference type="Proteomes" id="UP000826775">
    <property type="component" value="Chromosome"/>
</dbReference>
<accession>A0ABM7SHA5</accession>
<evidence type="ECO:0000313" key="2">
    <source>
        <dbReference type="Proteomes" id="UP000826775"/>
    </source>
</evidence>
<reference evidence="1 2" key="1">
    <citation type="submission" date="2021-07" db="EMBL/GenBank/DDBJ databases">
        <title>Novel Helicobacter sp. Isolated from a dog.</title>
        <authorList>
            <person name="Rimbara E."/>
            <person name="Suzuki M."/>
        </authorList>
    </citation>
    <scope>NUCLEOTIDE SEQUENCE [LARGE SCALE GENOMIC DNA]</scope>
    <source>
        <strain evidence="2">NHP19-003</strain>
    </source>
</reference>
<dbReference type="EMBL" id="AP024814">
    <property type="protein sequence ID" value="BCZ17101.1"/>
    <property type="molecule type" value="Genomic_DNA"/>
</dbReference>
<gene>
    <name evidence="1" type="ORF">NHP190003_03830</name>
</gene>
<protein>
    <submittedName>
        <fullName evidence="1">Uncharacterized protein</fullName>
    </submittedName>
</protein>
<keyword evidence="2" id="KW-1185">Reference proteome</keyword>
<sequence length="45" mass="5182">MECGGQDEENRLEYALRVFNTLNTRGLPLVDTDIFKSVIFSYTKP</sequence>
<name>A0ABM7SHA5_9HELI</name>
<organism evidence="1 2">
    <name type="scientific">Helicobacter gastrocanis</name>
    <dbReference type="NCBI Taxonomy" id="2849641"/>
    <lineage>
        <taxon>Bacteria</taxon>
        <taxon>Pseudomonadati</taxon>
        <taxon>Campylobacterota</taxon>
        <taxon>Epsilonproteobacteria</taxon>
        <taxon>Campylobacterales</taxon>
        <taxon>Helicobacteraceae</taxon>
        <taxon>Helicobacter</taxon>
    </lineage>
</organism>
<evidence type="ECO:0000313" key="1">
    <source>
        <dbReference type="EMBL" id="BCZ17101.1"/>
    </source>
</evidence>
<proteinExistence type="predicted"/>